<reference evidence="2 3" key="1">
    <citation type="submission" date="2017-11" db="EMBL/GenBank/DDBJ databases">
        <title>Comparitive Functional Genomics of Dry Heat Resistant strains isolated from the Viking Spacecraft.</title>
        <authorList>
            <person name="Seuylemezian A."/>
            <person name="Cooper K."/>
            <person name="Vaishampayan P."/>
        </authorList>
    </citation>
    <scope>NUCLEOTIDE SEQUENCE [LARGE SCALE GENOMIC DNA]</scope>
    <source>
        <strain evidence="2 3">V32-6</strain>
    </source>
</reference>
<dbReference type="Proteomes" id="UP000234950">
    <property type="component" value="Unassembled WGS sequence"/>
</dbReference>
<protein>
    <recommendedName>
        <fullName evidence="4">DUF3147 domain-containing protein</fullName>
    </recommendedName>
</protein>
<keyword evidence="1" id="KW-0472">Membrane</keyword>
<keyword evidence="1" id="KW-1133">Transmembrane helix</keyword>
<evidence type="ECO:0008006" key="4">
    <source>
        <dbReference type="Google" id="ProtNLM"/>
    </source>
</evidence>
<feature type="transmembrane region" description="Helical" evidence="1">
    <location>
        <begin position="7"/>
        <end position="25"/>
    </location>
</feature>
<feature type="transmembrane region" description="Helical" evidence="1">
    <location>
        <begin position="90"/>
        <end position="111"/>
    </location>
</feature>
<comment type="caution">
    <text evidence="2">The sequence shown here is derived from an EMBL/GenBank/DDBJ whole genome shotgun (WGS) entry which is preliminary data.</text>
</comment>
<feature type="transmembrane region" description="Helical" evidence="1">
    <location>
        <begin position="65"/>
        <end position="84"/>
    </location>
</feature>
<evidence type="ECO:0000313" key="3">
    <source>
        <dbReference type="Proteomes" id="UP000234950"/>
    </source>
</evidence>
<name>A0A2N5HNX4_9BACI</name>
<dbReference type="OrthoDB" id="2969627at2"/>
<keyword evidence="1" id="KW-0812">Transmembrane</keyword>
<dbReference type="AlphaFoldDB" id="A0A2N5HNX4"/>
<proteinExistence type="predicted"/>
<gene>
    <name evidence="2" type="ORF">CVD27_05885</name>
</gene>
<accession>A0A2N5HNX4</accession>
<evidence type="ECO:0000256" key="1">
    <source>
        <dbReference type="SAM" id="Phobius"/>
    </source>
</evidence>
<dbReference type="EMBL" id="PGVE01000028">
    <property type="protein sequence ID" value="PLS07208.1"/>
    <property type="molecule type" value="Genomic_DNA"/>
</dbReference>
<dbReference type="Pfam" id="PF11345">
    <property type="entry name" value="DUF3147"/>
    <property type="match status" value="1"/>
</dbReference>
<evidence type="ECO:0000313" key="2">
    <source>
        <dbReference type="EMBL" id="PLS07208.1"/>
    </source>
</evidence>
<dbReference type="InterPro" id="IPR021493">
    <property type="entry name" value="DUF3147"/>
</dbReference>
<keyword evidence="3" id="KW-1185">Reference proteome</keyword>
<feature type="transmembrane region" description="Helical" evidence="1">
    <location>
        <begin position="31"/>
        <end position="53"/>
    </location>
</feature>
<organism evidence="2 3">
    <name type="scientific">Neobacillus cucumis</name>
    <dbReference type="NCBI Taxonomy" id="1740721"/>
    <lineage>
        <taxon>Bacteria</taxon>
        <taxon>Bacillati</taxon>
        <taxon>Bacillota</taxon>
        <taxon>Bacilli</taxon>
        <taxon>Bacillales</taxon>
        <taxon>Bacillaceae</taxon>
        <taxon>Neobacillus</taxon>
    </lineage>
</organism>
<sequence>MNKQDLFMRFLLGGSAVSLSYLITVVSPWKILAGIFAAFPAVMLTAVIMVGIASGTKKAANIARGSVYGMIGGIICVIAVLLSLQGTNNWIFSITFGLISWLVSSVTISTLRERMTKKAIRQI</sequence>
<dbReference type="RefSeq" id="WP_101646949.1">
    <property type="nucleotide sequence ID" value="NZ_PGVE01000028.1"/>
</dbReference>